<keyword evidence="1" id="KW-0812">Transmembrane</keyword>
<dbReference type="RefSeq" id="WP_160617246.1">
    <property type="nucleotide sequence ID" value="NZ_WTYR01000001.1"/>
</dbReference>
<sequence length="61" mass="6518">MKQIYQALLLAAAMLVVALLARIGIVPERVAQIAPFALLALFPGAWLGSRGSCNLLARIRS</sequence>
<accession>A0A6I4U8R2</accession>
<evidence type="ECO:0000313" key="2">
    <source>
        <dbReference type="EMBL" id="MXP10667.1"/>
    </source>
</evidence>
<keyword evidence="1" id="KW-1133">Transmembrane helix</keyword>
<reference evidence="2 3" key="1">
    <citation type="submission" date="2019-12" db="EMBL/GenBank/DDBJ databases">
        <title>Genomic-based taxomic classification of the family Erythrobacteraceae.</title>
        <authorList>
            <person name="Xu L."/>
        </authorList>
    </citation>
    <scope>NUCLEOTIDE SEQUENCE [LARGE SCALE GENOMIC DNA]</scope>
    <source>
        <strain evidence="2 3">LMG 29519</strain>
    </source>
</reference>
<evidence type="ECO:0000256" key="1">
    <source>
        <dbReference type="SAM" id="Phobius"/>
    </source>
</evidence>
<dbReference type="EMBL" id="WTYR01000001">
    <property type="protein sequence ID" value="MXP10667.1"/>
    <property type="molecule type" value="Genomic_DNA"/>
</dbReference>
<feature type="transmembrane region" description="Helical" evidence="1">
    <location>
        <begin position="33"/>
        <end position="57"/>
    </location>
</feature>
<keyword evidence="3" id="KW-1185">Reference proteome</keyword>
<keyword evidence="1" id="KW-0472">Membrane</keyword>
<comment type="caution">
    <text evidence="2">The sequence shown here is derived from an EMBL/GenBank/DDBJ whole genome shotgun (WGS) entry which is preliminary data.</text>
</comment>
<organism evidence="2 3">
    <name type="scientific">Alteriqipengyuania halimionae</name>
    <dbReference type="NCBI Taxonomy" id="1926630"/>
    <lineage>
        <taxon>Bacteria</taxon>
        <taxon>Pseudomonadati</taxon>
        <taxon>Pseudomonadota</taxon>
        <taxon>Alphaproteobacteria</taxon>
        <taxon>Sphingomonadales</taxon>
        <taxon>Erythrobacteraceae</taxon>
        <taxon>Alteriqipengyuania</taxon>
    </lineage>
</organism>
<proteinExistence type="predicted"/>
<protein>
    <submittedName>
        <fullName evidence="2">Uncharacterized protein</fullName>
    </submittedName>
</protein>
<evidence type="ECO:0000313" key="3">
    <source>
        <dbReference type="Proteomes" id="UP000429229"/>
    </source>
</evidence>
<dbReference type="Proteomes" id="UP000429229">
    <property type="component" value="Unassembled WGS sequence"/>
</dbReference>
<dbReference type="AlphaFoldDB" id="A0A6I4U8R2"/>
<gene>
    <name evidence="2" type="ORF">GRI68_10810</name>
</gene>
<name>A0A6I4U8R2_9SPHN</name>